<dbReference type="GO" id="GO:0016705">
    <property type="term" value="F:oxidoreductase activity, acting on paired donors, with incorporation or reduction of molecular oxygen"/>
    <property type="evidence" value="ECO:0007669"/>
    <property type="project" value="InterPro"/>
</dbReference>
<dbReference type="InterPro" id="IPR036396">
    <property type="entry name" value="Cyt_P450_sf"/>
</dbReference>
<name>A0AAV5FME7_ELECO</name>
<dbReference type="Gene3D" id="1.10.630.10">
    <property type="entry name" value="Cytochrome P450"/>
    <property type="match status" value="1"/>
</dbReference>
<dbReference type="InterPro" id="IPR017972">
    <property type="entry name" value="Cyt_P450_CS"/>
</dbReference>
<dbReference type="EMBL" id="BQKI01000088">
    <property type="protein sequence ID" value="GJN35787.1"/>
    <property type="molecule type" value="Genomic_DNA"/>
</dbReference>
<dbReference type="GO" id="GO:0005506">
    <property type="term" value="F:iron ion binding"/>
    <property type="evidence" value="ECO:0007669"/>
    <property type="project" value="InterPro"/>
</dbReference>
<comment type="caution">
    <text evidence="2">The sequence shown here is derived from an EMBL/GenBank/DDBJ whole genome shotgun (WGS) entry which is preliminary data.</text>
</comment>
<dbReference type="PROSITE" id="PS00086">
    <property type="entry name" value="CYTOCHROME_P450"/>
    <property type="match status" value="1"/>
</dbReference>
<organism evidence="2 3">
    <name type="scientific">Eleusine coracana subsp. coracana</name>
    <dbReference type="NCBI Taxonomy" id="191504"/>
    <lineage>
        <taxon>Eukaryota</taxon>
        <taxon>Viridiplantae</taxon>
        <taxon>Streptophyta</taxon>
        <taxon>Embryophyta</taxon>
        <taxon>Tracheophyta</taxon>
        <taxon>Spermatophyta</taxon>
        <taxon>Magnoliopsida</taxon>
        <taxon>Liliopsida</taxon>
        <taxon>Poales</taxon>
        <taxon>Poaceae</taxon>
        <taxon>PACMAD clade</taxon>
        <taxon>Chloridoideae</taxon>
        <taxon>Cynodonteae</taxon>
        <taxon>Eleusininae</taxon>
        <taxon>Eleusine</taxon>
    </lineage>
</organism>
<dbReference type="Proteomes" id="UP001054889">
    <property type="component" value="Unassembled WGS sequence"/>
</dbReference>
<dbReference type="SUPFAM" id="SSF48264">
    <property type="entry name" value="Cytochrome P450"/>
    <property type="match status" value="1"/>
</dbReference>
<accession>A0AAV5FME7</accession>
<evidence type="ECO:0000313" key="3">
    <source>
        <dbReference type="Proteomes" id="UP001054889"/>
    </source>
</evidence>
<protein>
    <submittedName>
        <fullName evidence="2">Uncharacterized protein</fullName>
    </submittedName>
</protein>
<reference evidence="2" key="2">
    <citation type="submission" date="2021-12" db="EMBL/GenBank/DDBJ databases">
        <title>Resequencing data analysis of finger millet.</title>
        <authorList>
            <person name="Hatakeyama M."/>
            <person name="Aluri S."/>
            <person name="Balachadran M.T."/>
            <person name="Sivarajan S.R."/>
            <person name="Poveda L."/>
            <person name="Shimizu-Inatsugi R."/>
            <person name="Schlapbach R."/>
            <person name="Sreeman S.M."/>
            <person name="Shimizu K.K."/>
        </authorList>
    </citation>
    <scope>NUCLEOTIDE SEQUENCE</scope>
</reference>
<reference evidence="2" key="1">
    <citation type="journal article" date="2018" name="DNA Res.">
        <title>Multiple hybrid de novo genome assembly of finger millet, an orphan allotetraploid crop.</title>
        <authorList>
            <person name="Hatakeyama M."/>
            <person name="Aluri S."/>
            <person name="Balachadran M.T."/>
            <person name="Sivarajan S.R."/>
            <person name="Patrignani A."/>
            <person name="Gruter S."/>
            <person name="Poveda L."/>
            <person name="Shimizu-Inatsugi R."/>
            <person name="Baeten J."/>
            <person name="Francoijs K.J."/>
            <person name="Nataraja K.N."/>
            <person name="Reddy Y.A.N."/>
            <person name="Phadnis S."/>
            <person name="Ravikumar R.L."/>
            <person name="Schlapbach R."/>
            <person name="Sreeman S.M."/>
            <person name="Shimizu K.K."/>
        </authorList>
    </citation>
    <scope>NUCLEOTIDE SEQUENCE</scope>
</reference>
<dbReference type="GO" id="GO:0020037">
    <property type="term" value="F:heme binding"/>
    <property type="evidence" value="ECO:0007669"/>
    <property type="project" value="InterPro"/>
</dbReference>
<sequence length="142" mass="15257">MGMAMLLQEPDNGQGARRASHPTSGPTKNFAEDSDPSKLPYLTPWSRRRCDRTAAAPLLLARGGGSTAAFAEPGSPCHATNVLVNLWAMGRDPAGRVRAGRRPFGAGQRMCPGMDFGLRGWCRCLLASLPSQDAWRPADGFF</sequence>
<evidence type="ECO:0000256" key="1">
    <source>
        <dbReference type="SAM" id="MobiDB-lite"/>
    </source>
</evidence>
<keyword evidence="3" id="KW-1185">Reference proteome</keyword>
<dbReference type="GO" id="GO:0004497">
    <property type="term" value="F:monooxygenase activity"/>
    <property type="evidence" value="ECO:0007669"/>
    <property type="project" value="InterPro"/>
</dbReference>
<proteinExistence type="predicted"/>
<gene>
    <name evidence="2" type="primary">gb24594</name>
    <name evidence="2" type="ORF">PR202_gb24594</name>
</gene>
<dbReference type="AlphaFoldDB" id="A0AAV5FME7"/>
<feature type="region of interest" description="Disordered" evidence="1">
    <location>
        <begin position="1"/>
        <end position="43"/>
    </location>
</feature>
<evidence type="ECO:0000313" key="2">
    <source>
        <dbReference type="EMBL" id="GJN35787.1"/>
    </source>
</evidence>